<evidence type="ECO:0008006" key="4">
    <source>
        <dbReference type="Google" id="ProtNLM"/>
    </source>
</evidence>
<organism evidence="2 3">
    <name type="scientific">Deinococcus malanensis</name>
    <dbReference type="NCBI Taxonomy" id="1706855"/>
    <lineage>
        <taxon>Bacteria</taxon>
        <taxon>Thermotogati</taxon>
        <taxon>Deinococcota</taxon>
        <taxon>Deinococci</taxon>
        <taxon>Deinococcales</taxon>
        <taxon>Deinococcaceae</taxon>
        <taxon>Deinococcus</taxon>
    </lineage>
</organism>
<dbReference type="EMBL" id="BMPP01000001">
    <property type="protein sequence ID" value="GGK11564.1"/>
    <property type="molecule type" value="Genomic_DNA"/>
</dbReference>
<feature type="transmembrane region" description="Helical" evidence="1">
    <location>
        <begin position="12"/>
        <end position="34"/>
    </location>
</feature>
<gene>
    <name evidence="2" type="ORF">GCM10008955_01020</name>
</gene>
<proteinExistence type="predicted"/>
<evidence type="ECO:0000313" key="2">
    <source>
        <dbReference type="EMBL" id="GGK11564.1"/>
    </source>
</evidence>
<protein>
    <recommendedName>
        <fullName evidence="4">DUF3592 domain-containing protein</fullName>
    </recommendedName>
</protein>
<keyword evidence="3" id="KW-1185">Reference proteome</keyword>
<sequence>MDATVPPMTLLALMLLPFALAGFACLVVGTVMLYRSTLGQPGGSNLWPTADAVVIGHKFRKWINSRDHNFLTYFAQVGTLVRFTAEGREVTAEVVPEPLMKISVIRPNSSFGTVKLSQQRLEKQAMQQAGLLVPEGSTVQVRYKPASLKQVGREVVHSAHAHISKQQAIRLSLFLLLFGTLTLVMVASPMFQFLKYR</sequence>
<comment type="caution">
    <text evidence="2">The sequence shown here is derived from an EMBL/GenBank/DDBJ whole genome shotgun (WGS) entry which is preliminary data.</text>
</comment>
<keyword evidence="1" id="KW-0472">Membrane</keyword>
<reference evidence="3" key="1">
    <citation type="journal article" date="2019" name="Int. J. Syst. Evol. Microbiol.">
        <title>The Global Catalogue of Microorganisms (GCM) 10K type strain sequencing project: providing services to taxonomists for standard genome sequencing and annotation.</title>
        <authorList>
            <consortium name="The Broad Institute Genomics Platform"/>
            <consortium name="The Broad Institute Genome Sequencing Center for Infectious Disease"/>
            <person name="Wu L."/>
            <person name="Ma J."/>
        </authorList>
    </citation>
    <scope>NUCLEOTIDE SEQUENCE [LARGE SCALE GENOMIC DNA]</scope>
    <source>
        <strain evidence="3">JCM 30331</strain>
    </source>
</reference>
<keyword evidence="1" id="KW-1133">Transmembrane helix</keyword>
<evidence type="ECO:0000313" key="3">
    <source>
        <dbReference type="Proteomes" id="UP000647587"/>
    </source>
</evidence>
<keyword evidence="1" id="KW-0812">Transmembrane</keyword>
<evidence type="ECO:0000256" key="1">
    <source>
        <dbReference type="SAM" id="Phobius"/>
    </source>
</evidence>
<dbReference type="Proteomes" id="UP000647587">
    <property type="component" value="Unassembled WGS sequence"/>
</dbReference>
<accession>A0ABQ2EGF0</accession>
<feature type="transmembrane region" description="Helical" evidence="1">
    <location>
        <begin position="173"/>
        <end position="194"/>
    </location>
</feature>
<name>A0ABQ2EGF0_9DEIO</name>